<evidence type="ECO:0008006" key="5">
    <source>
        <dbReference type="Google" id="ProtNLM"/>
    </source>
</evidence>
<proteinExistence type="predicted"/>
<evidence type="ECO:0000313" key="4">
    <source>
        <dbReference type="Proteomes" id="UP000269708"/>
    </source>
</evidence>
<keyword evidence="2" id="KW-0732">Signal</keyword>
<name>A0A3N4VE42_9GAMM</name>
<dbReference type="OrthoDB" id="5956287at2"/>
<evidence type="ECO:0000313" key="3">
    <source>
        <dbReference type="EMBL" id="RPE80908.1"/>
    </source>
</evidence>
<dbReference type="EMBL" id="RKQN01000001">
    <property type="protein sequence ID" value="RPE80908.1"/>
    <property type="molecule type" value="Genomic_DNA"/>
</dbReference>
<evidence type="ECO:0000256" key="2">
    <source>
        <dbReference type="SAM" id="SignalP"/>
    </source>
</evidence>
<feature type="signal peptide" evidence="2">
    <location>
        <begin position="1"/>
        <end position="24"/>
    </location>
</feature>
<comment type="caution">
    <text evidence="3">The sequence shown here is derived from an EMBL/GenBank/DDBJ whole genome shotgun (WGS) entry which is preliminary data.</text>
</comment>
<organism evidence="3 4">
    <name type="scientific">Vulcaniibacterium tengchongense</name>
    <dbReference type="NCBI Taxonomy" id="1273429"/>
    <lineage>
        <taxon>Bacteria</taxon>
        <taxon>Pseudomonadati</taxon>
        <taxon>Pseudomonadota</taxon>
        <taxon>Gammaproteobacteria</taxon>
        <taxon>Lysobacterales</taxon>
        <taxon>Lysobacteraceae</taxon>
        <taxon>Vulcaniibacterium</taxon>
    </lineage>
</organism>
<keyword evidence="4" id="KW-1185">Reference proteome</keyword>
<protein>
    <recommendedName>
        <fullName evidence="5">DUF4124 domain-containing protein</fullName>
    </recommendedName>
</protein>
<accession>A0A3N4VE42</accession>
<feature type="chain" id="PRO_5018167975" description="DUF4124 domain-containing protein" evidence="2">
    <location>
        <begin position="25"/>
        <end position="202"/>
    </location>
</feature>
<feature type="region of interest" description="Disordered" evidence="1">
    <location>
        <begin position="132"/>
        <end position="163"/>
    </location>
</feature>
<dbReference type="AlphaFoldDB" id="A0A3N4VE42"/>
<sequence length="202" mass="21449">MPRPSLALLAPAFALAFAAAPAWAQQIRRCTGPDGEAVFTDRRCEELGGVDRRPPAADAARAPRGGCARTLEALTGEIATAFDGRDPNRLAAVYHWAGMSGSAAYAIMERLDALVRRPLVAIVPVLPAAPEPPPGEWRTLGGAGGDADTDLDPDTGLEEPHPPARAAAPVALRLEQTLGDGVTPSRTVFALRRHFGCWWVRF</sequence>
<dbReference type="RefSeq" id="WP_123768508.1">
    <property type="nucleotide sequence ID" value="NZ_RKQN01000001.1"/>
</dbReference>
<evidence type="ECO:0000256" key="1">
    <source>
        <dbReference type="SAM" id="MobiDB-lite"/>
    </source>
</evidence>
<reference evidence="3 4" key="1">
    <citation type="submission" date="2018-11" db="EMBL/GenBank/DDBJ databases">
        <title>Genomic Encyclopedia of Type Strains, Phase IV (KMG-IV): sequencing the most valuable type-strain genomes for metagenomic binning, comparative biology and taxonomic classification.</title>
        <authorList>
            <person name="Goeker M."/>
        </authorList>
    </citation>
    <scope>NUCLEOTIDE SEQUENCE [LARGE SCALE GENOMIC DNA]</scope>
    <source>
        <strain evidence="3 4">DSM 25623</strain>
    </source>
</reference>
<gene>
    <name evidence="3" type="ORF">EDC50_0075</name>
</gene>
<feature type="compositionally biased region" description="Acidic residues" evidence="1">
    <location>
        <begin position="147"/>
        <end position="157"/>
    </location>
</feature>
<dbReference type="Proteomes" id="UP000269708">
    <property type="component" value="Unassembled WGS sequence"/>
</dbReference>